<dbReference type="Proteomes" id="UP000028984">
    <property type="component" value="Unassembled WGS sequence"/>
</dbReference>
<evidence type="ECO:0000313" key="2">
    <source>
        <dbReference type="EMBL" id="KFI81681.1"/>
    </source>
</evidence>
<dbReference type="STRING" id="1437610.BREU_2345"/>
<gene>
    <name evidence="2" type="ORF">BREU_2345</name>
</gene>
<proteinExistence type="predicted"/>
<sequence>MSRTASQTHIDDLICAERGTGVVSWHGMNMLVISYETTDTDAEAGPTLRRLQTAASGDTNPTPSETAPPPPTDLESGPVSRDMVLDALHRLSADKIGRRRRTGGGQHESRLP</sequence>
<comment type="caution">
    <text evidence="2">The sequence shown here is derived from an EMBL/GenBank/DDBJ whole genome shotgun (WGS) entry which is preliminary data.</text>
</comment>
<reference evidence="2 3" key="1">
    <citation type="submission" date="2014-03" db="EMBL/GenBank/DDBJ databases">
        <title>Genomics of Bifidobacteria.</title>
        <authorList>
            <person name="Ventura M."/>
            <person name="Milani C."/>
            <person name="Lugli G.A."/>
        </authorList>
    </citation>
    <scope>NUCLEOTIDE SEQUENCE [LARGE SCALE GENOMIC DNA]</scope>
    <source>
        <strain evidence="2 3">DSM 23975</strain>
    </source>
</reference>
<accession>A0A087CEI1</accession>
<name>A0A087CEI1_9BIFI</name>
<protein>
    <submittedName>
        <fullName evidence="2">Uncharacterized protein</fullName>
    </submittedName>
</protein>
<evidence type="ECO:0000313" key="3">
    <source>
        <dbReference type="Proteomes" id="UP000028984"/>
    </source>
</evidence>
<keyword evidence="3" id="KW-1185">Reference proteome</keyword>
<feature type="region of interest" description="Disordered" evidence="1">
    <location>
        <begin position="40"/>
        <end position="112"/>
    </location>
</feature>
<feature type="compositionally biased region" description="Basic and acidic residues" evidence="1">
    <location>
        <begin position="83"/>
        <end position="96"/>
    </location>
</feature>
<dbReference type="RefSeq" id="WP_044090164.1">
    <property type="nucleotide sequence ID" value="NZ_JDUW01000020.1"/>
</dbReference>
<dbReference type="AlphaFoldDB" id="A0A087CEI1"/>
<evidence type="ECO:0000256" key="1">
    <source>
        <dbReference type="SAM" id="MobiDB-lite"/>
    </source>
</evidence>
<organism evidence="2 3">
    <name type="scientific">Bifidobacterium reuteri DSM 23975</name>
    <dbReference type="NCBI Taxonomy" id="1437610"/>
    <lineage>
        <taxon>Bacteria</taxon>
        <taxon>Bacillati</taxon>
        <taxon>Actinomycetota</taxon>
        <taxon>Actinomycetes</taxon>
        <taxon>Bifidobacteriales</taxon>
        <taxon>Bifidobacteriaceae</taxon>
        <taxon>Bifidobacterium</taxon>
    </lineage>
</organism>
<dbReference type="OrthoDB" id="3237874at2"/>
<dbReference type="EMBL" id="JGZK01000027">
    <property type="protein sequence ID" value="KFI81681.1"/>
    <property type="molecule type" value="Genomic_DNA"/>
</dbReference>